<evidence type="ECO:0000313" key="1">
    <source>
        <dbReference type="EMBL" id="GJT63850.1"/>
    </source>
</evidence>
<organism evidence="1 2">
    <name type="scientific">Tanacetum coccineum</name>
    <dbReference type="NCBI Taxonomy" id="301880"/>
    <lineage>
        <taxon>Eukaryota</taxon>
        <taxon>Viridiplantae</taxon>
        <taxon>Streptophyta</taxon>
        <taxon>Embryophyta</taxon>
        <taxon>Tracheophyta</taxon>
        <taxon>Spermatophyta</taxon>
        <taxon>Magnoliopsida</taxon>
        <taxon>eudicotyledons</taxon>
        <taxon>Gunneridae</taxon>
        <taxon>Pentapetalae</taxon>
        <taxon>asterids</taxon>
        <taxon>campanulids</taxon>
        <taxon>Asterales</taxon>
        <taxon>Asteraceae</taxon>
        <taxon>Asteroideae</taxon>
        <taxon>Anthemideae</taxon>
        <taxon>Anthemidinae</taxon>
        <taxon>Tanacetum</taxon>
    </lineage>
</organism>
<keyword evidence="2" id="KW-1185">Reference proteome</keyword>
<comment type="caution">
    <text evidence="1">The sequence shown here is derived from an EMBL/GenBank/DDBJ whole genome shotgun (WGS) entry which is preliminary data.</text>
</comment>
<evidence type="ECO:0000313" key="2">
    <source>
        <dbReference type="Proteomes" id="UP001151760"/>
    </source>
</evidence>
<dbReference type="EMBL" id="BQNB010017494">
    <property type="protein sequence ID" value="GJT63850.1"/>
    <property type="molecule type" value="Genomic_DNA"/>
</dbReference>
<accession>A0ABQ5FKL6</accession>
<reference evidence="1" key="2">
    <citation type="submission" date="2022-01" db="EMBL/GenBank/DDBJ databases">
        <authorList>
            <person name="Yamashiro T."/>
            <person name="Shiraishi A."/>
            <person name="Satake H."/>
            <person name="Nakayama K."/>
        </authorList>
    </citation>
    <scope>NUCLEOTIDE SEQUENCE</scope>
</reference>
<gene>
    <name evidence="1" type="ORF">Tco_1015330</name>
</gene>
<name>A0ABQ5FKL6_9ASTR</name>
<sequence>MGAKDCCLMGLRKKRCGANWNEGLGYDVYKLEDEVWKVYELALMSWLPFLLPRLKCSPHQEKYDISISDALRMMKSSDLKVENNVDVSCVSGDRKQDRACEHACIALQRTEDRRRGDTWSTLIITEREIYQRIAGKMLIGVLNIMRFCDSYLWTSSTRWQMRPSL</sequence>
<protein>
    <submittedName>
        <fullName evidence="1">Uncharacterized protein</fullName>
    </submittedName>
</protein>
<dbReference type="Proteomes" id="UP001151760">
    <property type="component" value="Unassembled WGS sequence"/>
</dbReference>
<reference evidence="1" key="1">
    <citation type="journal article" date="2022" name="Int. J. Mol. Sci.">
        <title>Draft Genome of Tanacetum Coccineum: Genomic Comparison of Closely Related Tanacetum-Family Plants.</title>
        <authorList>
            <person name="Yamashiro T."/>
            <person name="Shiraishi A."/>
            <person name="Nakayama K."/>
            <person name="Satake H."/>
        </authorList>
    </citation>
    <scope>NUCLEOTIDE SEQUENCE</scope>
</reference>
<proteinExistence type="predicted"/>